<name>A0ABQ2UV57_9ACTN</name>
<dbReference type="EMBL" id="BMRP01000005">
    <property type="protein sequence ID" value="GGU55552.1"/>
    <property type="molecule type" value="Genomic_DNA"/>
</dbReference>
<evidence type="ECO:0000256" key="1">
    <source>
        <dbReference type="SAM" id="Phobius"/>
    </source>
</evidence>
<sequence>MPHRDTDDVRFILLVTLAVGGVLAGWFLPTPGSYVAVVMTTICIAGMTVIHADLLDKIKEERRKQMRRELRERSRHDPDM</sequence>
<protein>
    <submittedName>
        <fullName evidence="2">Uncharacterized protein</fullName>
    </submittedName>
</protein>
<accession>A0ABQ2UV57</accession>
<reference evidence="3" key="1">
    <citation type="journal article" date="2019" name="Int. J. Syst. Evol. Microbiol.">
        <title>The Global Catalogue of Microorganisms (GCM) 10K type strain sequencing project: providing services to taxonomists for standard genome sequencing and annotation.</title>
        <authorList>
            <consortium name="The Broad Institute Genomics Platform"/>
            <consortium name="The Broad Institute Genome Sequencing Center for Infectious Disease"/>
            <person name="Wu L."/>
            <person name="Ma J."/>
        </authorList>
    </citation>
    <scope>NUCLEOTIDE SEQUENCE [LARGE SCALE GENOMIC DNA]</scope>
    <source>
        <strain evidence="3">JCM 3399</strain>
    </source>
</reference>
<organism evidence="2 3">
    <name type="scientific">Streptomyces albospinus</name>
    <dbReference type="NCBI Taxonomy" id="285515"/>
    <lineage>
        <taxon>Bacteria</taxon>
        <taxon>Bacillati</taxon>
        <taxon>Actinomycetota</taxon>
        <taxon>Actinomycetes</taxon>
        <taxon>Kitasatosporales</taxon>
        <taxon>Streptomycetaceae</taxon>
        <taxon>Streptomyces</taxon>
    </lineage>
</organism>
<gene>
    <name evidence="2" type="ORF">GCM10010211_20390</name>
</gene>
<dbReference type="Proteomes" id="UP000654471">
    <property type="component" value="Unassembled WGS sequence"/>
</dbReference>
<proteinExistence type="predicted"/>
<feature type="transmembrane region" description="Helical" evidence="1">
    <location>
        <begin position="34"/>
        <end position="55"/>
    </location>
</feature>
<feature type="transmembrane region" description="Helical" evidence="1">
    <location>
        <begin position="9"/>
        <end position="28"/>
    </location>
</feature>
<evidence type="ECO:0000313" key="2">
    <source>
        <dbReference type="EMBL" id="GGU55552.1"/>
    </source>
</evidence>
<keyword evidence="1" id="KW-0812">Transmembrane</keyword>
<keyword evidence="1" id="KW-1133">Transmembrane helix</keyword>
<evidence type="ECO:0000313" key="3">
    <source>
        <dbReference type="Proteomes" id="UP000654471"/>
    </source>
</evidence>
<comment type="caution">
    <text evidence="2">The sequence shown here is derived from an EMBL/GenBank/DDBJ whole genome shotgun (WGS) entry which is preliminary data.</text>
</comment>
<keyword evidence="3" id="KW-1185">Reference proteome</keyword>
<dbReference type="RefSeq" id="WP_189298585.1">
    <property type="nucleotide sequence ID" value="NZ_BMRP01000005.1"/>
</dbReference>
<keyword evidence="1" id="KW-0472">Membrane</keyword>